<dbReference type="Proteomes" id="UP000317257">
    <property type="component" value="Unassembled WGS sequence"/>
</dbReference>
<dbReference type="InterPro" id="IPR024079">
    <property type="entry name" value="MetalloPept_cat_dom_sf"/>
</dbReference>
<keyword evidence="1" id="KW-0732">Signal</keyword>
<dbReference type="AlphaFoldDB" id="A0A5C6G5J6"/>
<organism evidence="2 3">
    <name type="scientific">Metarhizium rileyi (strain RCEF 4871)</name>
    <name type="common">Nomuraea rileyi</name>
    <dbReference type="NCBI Taxonomy" id="1649241"/>
    <lineage>
        <taxon>Eukaryota</taxon>
        <taxon>Fungi</taxon>
        <taxon>Dikarya</taxon>
        <taxon>Ascomycota</taxon>
        <taxon>Pezizomycotina</taxon>
        <taxon>Sordariomycetes</taxon>
        <taxon>Hypocreomycetidae</taxon>
        <taxon>Hypocreales</taxon>
        <taxon>Clavicipitaceae</taxon>
        <taxon>Metarhizium</taxon>
    </lineage>
</organism>
<accession>A0A5C6G5J6</accession>
<proteinExistence type="predicted"/>
<reference evidence="3" key="1">
    <citation type="submission" date="2018-12" db="EMBL/GenBank/DDBJ databases">
        <title>The complete genome of Metarhizium rileyi, a key fungal pathogen of Lepidoptera.</title>
        <authorList>
            <person name="Binneck E."/>
            <person name="Lastra C.C.L."/>
            <person name="Sosa-Gomez D.R."/>
        </authorList>
    </citation>
    <scope>NUCLEOTIDE SEQUENCE [LARGE SCALE GENOMIC DNA]</scope>
    <source>
        <strain evidence="3">Cep018-CH2</strain>
    </source>
</reference>
<feature type="chain" id="PRO_5022889636" description="Peptidase M43 pregnancy-associated plasma-A domain-containing protein" evidence="1">
    <location>
        <begin position="25"/>
        <end position="594"/>
    </location>
</feature>
<evidence type="ECO:0000313" key="3">
    <source>
        <dbReference type="Proteomes" id="UP000317257"/>
    </source>
</evidence>
<dbReference type="PROSITE" id="PS51257">
    <property type="entry name" value="PROKAR_LIPOPROTEIN"/>
    <property type="match status" value="1"/>
</dbReference>
<dbReference type="EMBL" id="SBHS01000020">
    <property type="protein sequence ID" value="TWU73155.1"/>
    <property type="molecule type" value="Genomic_DNA"/>
</dbReference>
<evidence type="ECO:0008006" key="4">
    <source>
        <dbReference type="Google" id="ProtNLM"/>
    </source>
</evidence>
<feature type="signal peptide" evidence="1">
    <location>
        <begin position="1"/>
        <end position="24"/>
    </location>
</feature>
<gene>
    <name evidence="2" type="ORF">ED733_002960</name>
</gene>
<comment type="caution">
    <text evidence="2">The sequence shown here is derived from an EMBL/GenBank/DDBJ whole genome shotgun (WGS) entry which is preliminary data.</text>
</comment>
<protein>
    <recommendedName>
        <fullName evidence="4">Peptidase M43 pregnancy-associated plasma-A domain-containing protein</fullName>
    </recommendedName>
</protein>
<evidence type="ECO:0000256" key="1">
    <source>
        <dbReference type="SAM" id="SignalP"/>
    </source>
</evidence>
<dbReference type="Gene3D" id="3.40.390.10">
    <property type="entry name" value="Collagenase (Catalytic Domain)"/>
    <property type="match status" value="1"/>
</dbReference>
<evidence type="ECO:0000313" key="2">
    <source>
        <dbReference type="EMBL" id="TWU73155.1"/>
    </source>
</evidence>
<dbReference type="GO" id="GO:0008237">
    <property type="term" value="F:metallopeptidase activity"/>
    <property type="evidence" value="ECO:0007669"/>
    <property type="project" value="InterPro"/>
</dbReference>
<name>A0A5C6G5J6_METRR</name>
<dbReference type="SUPFAM" id="SSF55486">
    <property type="entry name" value="Metalloproteases ('zincins'), catalytic domain"/>
    <property type="match status" value="1"/>
</dbReference>
<sequence length="594" mass="65578">MIPSLRFIVSGLLVSAACTQALDAANVTKHKKHKCGGPKPSQGLPVLDLIGDTASIVGHTPNITGHSPNATSHLPDIIAQTDNVTTHKDDITVQADNITGQTGDVTGQTGNISNMTGDVTGQTDNVTGQTGSIAGQTDNITSKTGNITGQTDNVTGQTDNASNATTVQCGTPRLSTQDQTELKETLESVHNITKRQGQQNFKIPTYVTVVAKDHTMEGGYLSETQIQNKLDEVRELWSFGFQLDLSVDRVQHYVRPDLFQGTTGFLNKDSLDLLREFHRGPRDYASLNIIFVFRFRDQHTLQEFPDGGYTYSSSGVHGEASIPTRKIWENPTGWEESEAKDGIVISSATIEKVAHRRAPNVKRILSHELGHWLGLLHTDSEVRTSSVRVKSVPDENDCDMINDGFSDTPTHILSQEARNVWEQCPKNPGERSIPPVFTCTRMDNRPDPIFNLMVSISHGNCPVHGLTNQQQRRALETYSEIRLPFKEEMQKIGITVGSRQQANNQGRPQSNWNQWNAQNARNSQREGCLGQATADFDYRVQEALYHKYNELRANYDSISQQAGQYSGITLRTIGRVIGSRIANFIGQSKAAVNM</sequence>